<comment type="similarity">
    <text evidence="2 13">Belongs to the short-chain dehydrogenases/reductases (SDR) family.</text>
</comment>
<evidence type="ECO:0000313" key="15">
    <source>
        <dbReference type="EMBL" id="CCW34075.1"/>
    </source>
</evidence>
<feature type="active site" description="Proton acceptor" evidence="11">
    <location>
        <position position="155"/>
    </location>
</feature>
<evidence type="ECO:0000256" key="10">
    <source>
        <dbReference type="ARBA" id="ARBA00048508"/>
    </source>
</evidence>
<dbReference type="SMART" id="SM00822">
    <property type="entry name" value="PKS_KR"/>
    <property type="match status" value="1"/>
</dbReference>
<dbReference type="RefSeq" id="WP_016481639.1">
    <property type="nucleotide sequence ID" value="NC_021487.1"/>
</dbReference>
<keyword evidence="7 13" id="KW-0560">Oxidoreductase</keyword>
<keyword evidence="8 13" id="KW-0443">Lipid metabolism</keyword>
<dbReference type="FunFam" id="3.40.50.720:FF:000037">
    <property type="entry name" value="3-oxoacyl-[acyl-carrier-protein] reductase FabG"/>
    <property type="match status" value="1"/>
</dbReference>
<dbReference type="OrthoDB" id="9803333at2"/>
<dbReference type="GO" id="GO:0006633">
    <property type="term" value="P:fatty acid biosynthetic process"/>
    <property type="evidence" value="ECO:0007669"/>
    <property type="project" value="UniProtKB-UniPathway"/>
</dbReference>
<dbReference type="EC" id="1.1.1.100" evidence="3 13"/>
<dbReference type="InParanoid" id="S0ESV2"/>
<dbReference type="STRING" id="454171.CP488_00919"/>
<dbReference type="InterPro" id="IPR020904">
    <property type="entry name" value="Sc_DH/Rdtase_CS"/>
</dbReference>
<dbReference type="InterPro" id="IPR057326">
    <property type="entry name" value="KR_dom"/>
</dbReference>
<evidence type="ECO:0000256" key="1">
    <source>
        <dbReference type="ARBA" id="ARBA00005194"/>
    </source>
</evidence>
<comment type="pathway">
    <text evidence="1 13">Lipid metabolism; fatty acid biosynthesis.</text>
</comment>
<sequence>MKLQNRVAIVTGASRGIGKAIALELAAEGAKVVINYNRNAASAEETARVLLESGKEAFAFQADVADASQVEKLVQSTIERFGRVDILINNAGVTRDKLVMRMSEEDWDAVLNTNLKGAFLCSRAVTPIFLRQRSGVIVNISSVIGKVGGPGQANYSASKAGLIGLTKSLAKELGSRNIRVNAIAPGFIETEMTDVLKPEQREAALKQIPLARFGGSREVARVAVFLCSDDASYIHGEVITVDGGLYM</sequence>
<dbReference type="HOGENOM" id="CLU_010194_1_3_0"/>
<gene>
    <name evidence="15" type="ORF">CCALI_00238</name>
</gene>
<dbReference type="Pfam" id="PF13561">
    <property type="entry name" value="adh_short_C2"/>
    <property type="match status" value="1"/>
</dbReference>
<evidence type="ECO:0000256" key="11">
    <source>
        <dbReference type="PIRSR" id="PIRSR611284-1"/>
    </source>
</evidence>
<name>S0ESV2_CHTCT</name>
<comment type="function">
    <text evidence="13">Catalyzes the NADPH-dependent reduction of beta-ketoacyl-ACP substrates to beta-hydroxyacyl-ACP products, the first reductive step in the elongation cycle of fatty acid biosynthesis.</text>
</comment>
<reference evidence="16" key="1">
    <citation type="submission" date="2013-03" db="EMBL/GenBank/DDBJ databases">
        <title>Genome sequence of Chthonomonas calidirosea, the first sequenced genome from the Armatimonadetes phylum (formally candidate division OP10).</title>
        <authorList>
            <person name="Lee K.C.Y."/>
            <person name="Morgan X.C."/>
            <person name="Dunfield P.F."/>
            <person name="Tamas I."/>
            <person name="Houghton K.M."/>
            <person name="Vyssotski M."/>
            <person name="Ryan J.L.J."/>
            <person name="Lagutin K."/>
            <person name="McDonald I.R."/>
            <person name="Stott M.B."/>
        </authorList>
    </citation>
    <scope>NUCLEOTIDE SEQUENCE [LARGE SCALE GENOMIC DNA]</scope>
    <source>
        <strain evidence="16">DSM 23976 / ICMP 18418 / T49</strain>
    </source>
</reference>
<dbReference type="AlphaFoldDB" id="S0ESV2"/>
<dbReference type="GO" id="GO:0004316">
    <property type="term" value="F:3-oxoacyl-[acyl-carrier-protein] reductase (NADPH) activity"/>
    <property type="evidence" value="ECO:0007669"/>
    <property type="project" value="UniProtKB-UniRule"/>
</dbReference>
<dbReference type="PANTHER" id="PTHR42879:SF2">
    <property type="entry name" value="3-OXOACYL-[ACYL-CARRIER-PROTEIN] REDUCTASE FABG"/>
    <property type="match status" value="1"/>
</dbReference>
<evidence type="ECO:0000256" key="3">
    <source>
        <dbReference type="ARBA" id="ARBA00012948"/>
    </source>
</evidence>
<feature type="binding site" evidence="12">
    <location>
        <begin position="12"/>
        <end position="15"/>
    </location>
    <ligand>
        <name>NADP(+)</name>
        <dbReference type="ChEBI" id="CHEBI:58349"/>
    </ligand>
</feature>
<comment type="subunit">
    <text evidence="13">Homotetramer.</text>
</comment>
<dbReference type="NCBIfam" id="NF004198">
    <property type="entry name" value="PRK05653.1-3"/>
    <property type="match status" value="1"/>
</dbReference>
<feature type="binding site" evidence="12">
    <location>
        <position position="90"/>
    </location>
    <ligand>
        <name>NADP(+)</name>
        <dbReference type="ChEBI" id="CHEBI:58349"/>
    </ligand>
</feature>
<protein>
    <recommendedName>
        <fullName evidence="3 13">3-oxoacyl-[acyl-carrier-protein] reductase</fullName>
        <ecNumber evidence="3 13">1.1.1.100</ecNumber>
    </recommendedName>
</protein>
<accession>S0ESV2</accession>
<dbReference type="PROSITE" id="PS00061">
    <property type="entry name" value="ADH_SHORT"/>
    <property type="match status" value="1"/>
</dbReference>
<dbReference type="FunCoup" id="S0ESV2">
    <property type="interactions" value="450"/>
</dbReference>
<dbReference type="Proteomes" id="UP000014227">
    <property type="component" value="Chromosome I"/>
</dbReference>
<dbReference type="InterPro" id="IPR002347">
    <property type="entry name" value="SDR_fam"/>
</dbReference>
<evidence type="ECO:0000256" key="6">
    <source>
        <dbReference type="ARBA" id="ARBA00022857"/>
    </source>
</evidence>
<dbReference type="UniPathway" id="UPA00094"/>
<evidence type="ECO:0000256" key="7">
    <source>
        <dbReference type="ARBA" id="ARBA00023002"/>
    </source>
</evidence>
<feature type="binding site" evidence="12">
    <location>
        <begin position="155"/>
        <end position="159"/>
    </location>
    <ligand>
        <name>NADP(+)</name>
        <dbReference type="ChEBI" id="CHEBI:58349"/>
    </ligand>
</feature>
<dbReference type="PRINTS" id="PR00081">
    <property type="entry name" value="GDHRDH"/>
</dbReference>
<dbReference type="GO" id="GO:0051287">
    <property type="term" value="F:NAD binding"/>
    <property type="evidence" value="ECO:0007669"/>
    <property type="project" value="UniProtKB-UniRule"/>
</dbReference>
<dbReference type="PANTHER" id="PTHR42879">
    <property type="entry name" value="3-OXOACYL-(ACYL-CARRIER-PROTEIN) REDUCTASE"/>
    <property type="match status" value="1"/>
</dbReference>
<dbReference type="CDD" id="cd05333">
    <property type="entry name" value="BKR_SDR_c"/>
    <property type="match status" value="1"/>
</dbReference>
<evidence type="ECO:0000256" key="2">
    <source>
        <dbReference type="ARBA" id="ARBA00006484"/>
    </source>
</evidence>
<evidence type="ECO:0000256" key="5">
    <source>
        <dbReference type="ARBA" id="ARBA00022832"/>
    </source>
</evidence>
<dbReference type="PATRIC" id="fig|1303518.3.peg.239"/>
<keyword evidence="16" id="KW-1185">Reference proteome</keyword>
<keyword evidence="6 12" id="KW-0521">NADP</keyword>
<dbReference type="NCBIfam" id="TIGR01830">
    <property type="entry name" value="3oxo_ACP_reduc"/>
    <property type="match status" value="1"/>
</dbReference>
<evidence type="ECO:0000256" key="4">
    <source>
        <dbReference type="ARBA" id="ARBA00022516"/>
    </source>
</evidence>
<keyword evidence="9 13" id="KW-0275">Fatty acid biosynthesis</keyword>
<keyword evidence="5 13" id="KW-0276">Fatty acid metabolism</keyword>
<dbReference type="EMBL" id="HF951689">
    <property type="protein sequence ID" value="CCW34075.1"/>
    <property type="molecule type" value="Genomic_DNA"/>
</dbReference>
<dbReference type="eggNOG" id="COG1028">
    <property type="taxonomic scope" value="Bacteria"/>
</dbReference>
<evidence type="ECO:0000256" key="8">
    <source>
        <dbReference type="ARBA" id="ARBA00023098"/>
    </source>
</evidence>
<feature type="binding site" evidence="12">
    <location>
        <position position="188"/>
    </location>
    <ligand>
        <name>NADP(+)</name>
        <dbReference type="ChEBI" id="CHEBI:58349"/>
    </ligand>
</feature>
<evidence type="ECO:0000256" key="9">
    <source>
        <dbReference type="ARBA" id="ARBA00023160"/>
    </source>
</evidence>
<proteinExistence type="inferred from homology"/>
<dbReference type="SUPFAM" id="SSF51735">
    <property type="entry name" value="NAD(P)-binding Rossmann-fold domains"/>
    <property type="match status" value="1"/>
</dbReference>
<dbReference type="InterPro" id="IPR050259">
    <property type="entry name" value="SDR"/>
</dbReference>
<dbReference type="Gene3D" id="3.40.50.720">
    <property type="entry name" value="NAD(P)-binding Rossmann-like Domain"/>
    <property type="match status" value="1"/>
</dbReference>
<dbReference type="InterPro" id="IPR011284">
    <property type="entry name" value="3oxo_ACP_reduc"/>
</dbReference>
<organism evidence="15 16">
    <name type="scientific">Chthonomonas calidirosea (strain DSM 23976 / ICMP 18418 / T49)</name>
    <dbReference type="NCBI Taxonomy" id="1303518"/>
    <lineage>
        <taxon>Bacteria</taxon>
        <taxon>Bacillati</taxon>
        <taxon>Armatimonadota</taxon>
        <taxon>Chthonomonadia</taxon>
        <taxon>Chthonomonadales</taxon>
        <taxon>Chthonomonadaceae</taxon>
        <taxon>Chthonomonas</taxon>
    </lineage>
</organism>
<evidence type="ECO:0000313" key="16">
    <source>
        <dbReference type="Proteomes" id="UP000014227"/>
    </source>
</evidence>
<evidence type="ECO:0000256" key="12">
    <source>
        <dbReference type="PIRSR" id="PIRSR611284-2"/>
    </source>
</evidence>
<comment type="catalytic activity">
    <reaction evidence="10 13">
        <text>a (3R)-hydroxyacyl-[ACP] + NADP(+) = a 3-oxoacyl-[ACP] + NADPH + H(+)</text>
        <dbReference type="Rhea" id="RHEA:17397"/>
        <dbReference type="Rhea" id="RHEA-COMP:9916"/>
        <dbReference type="Rhea" id="RHEA-COMP:9945"/>
        <dbReference type="ChEBI" id="CHEBI:15378"/>
        <dbReference type="ChEBI" id="CHEBI:57783"/>
        <dbReference type="ChEBI" id="CHEBI:58349"/>
        <dbReference type="ChEBI" id="CHEBI:78776"/>
        <dbReference type="ChEBI" id="CHEBI:78827"/>
        <dbReference type="EC" id="1.1.1.100"/>
    </reaction>
</comment>
<dbReference type="PRINTS" id="PR00080">
    <property type="entry name" value="SDRFAMILY"/>
</dbReference>
<evidence type="ECO:0000256" key="13">
    <source>
        <dbReference type="RuleBase" id="RU366074"/>
    </source>
</evidence>
<dbReference type="NCBIfam" id="NF005559">
    <property type="entry name" value="PRK07231.1"/>
    <property type="match status" value="1"/>
</dbReference>
<dbReference type="KEGG" id="ccz:CCALI_00238"/>
<evidence type="ECO:0000259" key="14">
    <source>
        <dbReference type="SMART" id="SM00822"/>
    </source>
</evidence>
<dbReference type="NCBIfam" id="NF009466">
    <property type="entry name" value="PRK12826.1-2"/>
    <property type="match status" value="1"/>
</dbReference>
<feature type="domain" description="Ketoreductase" evidence="14">
    <location>
        <begin position="6"/>
        <end position="186"/>
    </location>
</feature>
<dbReference type="InterPro" id="IPR036291">
    <property type="entry name" value="NAD(P)-bd_dom_sf"/>
</dbReference>
<keyword evidence="4 13" id="KW-0444">Lipid biosynthesis</keyword>